<keyword evidence="5 8" id="KW-1133">Transmembrane helix</keyword>
<evidence type="ECO:0000256" key="4">
    <source>
        <dbReference type="ARBA" id="ARBA00022692"/>
    </source>
</evidence>
<feature type="binding site" evidence="7">
    <location>
        <position position="251"/>
    </location>
    <ligand>
        <name>Zn(2+)</name>
        <dbReference type="ChEBI" id="CHEBI:29105"/>
    </ligand>
</feature>
<dbReference type="GO" id="GO:0140911">
    <property type="term" value="F:pore-forming activity"/>
    <property type="evidence" value="ECO:0007669"/>
    <property type="project" value="InterPro"/>
</dbReference>
<evidence type="ECO:0000256" key="2">
    <source>
        <dbReference type="ARBA" id="ARBA00007018"/>
    </source>
</evidence>
<dbReference type="AlphaFoldDB" id="A0A9Q0N2B2"/>
<keyword evidence="7" id="KW-0479">Metal-binding</keyword>
<keyword evidence="6 8" id="KW-0472">Membrane</keyword>
<feature type="transmembrane region" description="Helical" evidence="8">
    <location>
        <begin position="71"/>
        <end position="90"/>
    </location>
</feature>
<keyword evidence="10" id="KW-1185">Reference proteome</keyword>
<dbReference type="OrthoDB" id="186812at2759"/>
<dbReference type="EMBL" id="WJQU01000002">
    <property type="protein sequence ID" value="KAJ6642335.1"/>
    <property type="molecule type" value="Genomic_DNA"/>
</dbReference>
<evidence type="ECO:0000256" key="3">
    <source>
        <dbReference type="ARBA" id="ARBA00022475"/>
    </source>
</evidence>
<evidence type="ECO:0000256" key="7">
    <source>
        <dbReference type="PIRSR" id="PIRSR604254-1"/>
    </source>
</evidence>
<feature type="transmembrane region" description="Helical" evidence="8">
    <location>
        <begin position="168"/>
        <end position="188"/>
    </location>
</feature>
<evidence type="ECO:0000256" key="8">
    <source>
        <dbReference type="SAM" id="Phobius"/>
    </source>
</evidence>
<feature type="transmembrane region" description="Helical" evidence="8">
    <location>
        <begin position="144"/>
        <end position="162"/>
    </location>
</feature>
<reference evidence="9" key="1">
    <citation type="submission" date="2022-07" db="EMBL/GenBank/DDBJ databases">
        <authorList>
            <person name="Trinca V."/>
            <person name="Uliana J.V.C."/>
            <person name="Torres T.T."/>
            <person name="Ward R.J."/>
            <person name="Monesi N."/>
        </authorList>
    </citation>
    <scope>NUCLEOTIDE SEQUENCE</scope>
    <source>
        <strain evidence="9">HSMRA1968</strain>
        <tissue evidence="9">Whole embryos</tissue>
    </source>
</reference>
<feature type="binding site" evidence="7">
    <location>
        <position position="255"/>
    </location>
    <ligand>
        <name>Zn(2+)</name>
        <dbReference type="ChEBI" id="CHEBI:29105"/>
    </ligand>
</feature>
<comment type="similarity">
    <text evidence="2">Belongs to the ADIPOR family.</text>
</comment>
<keyword evidence="4 8" id="KW-0812">Transmembrane</keyword>
<proteinExistence type="inferred from homology"/>
<name>A0A9Q0N2B2_9DIPT</name>
<dbReference type="PANTHER" id="PTHR20855:SF3">
    <property type="entry name" value="LD03007P"/>
    <property type="match status" value="1"/>
</dbReference>
<feature type="binding site" evidence="7">
    <location>
        <position position="123"/>
    </location>
    <ligand>
        <name>Zn(2+)</name>
        <dbReference type="ChEBI" id="CHEBI:29105"/>
    </ligand>
</feature>
<comment type="subcellular location">
    <subcellularLocation>
        <location evidence="1">Cell membrane</location>
        <topology evidence="1">Multi-pass membrane protein</topology>
    </subcellularLocation>
</comment>
<dbReference type="GO" id="GO:0046872">
    <property type="term" value="F:metal ion binding"/>
    <property type="evidence" value="ECO:0007669"/>
    <property type="project" value="UniProtKB-KW"/>
</dbReference>
<organism evidence="9 10">
    <name type="scientific">Pseudolycoriella hygida</name>
    <dbReference type="NCBI Taxonomy" id="35572"/>
    <lineage>
        <taxon>Eukaryota</taxon>
        <taxon>Metazoa</taxon>
        <taxon>Ecdysozoa</taxon>
        <taxon>Arthropoda</taxon>
        <taxon>Hexapoda</taxon>
        <taxon>Insecta</taxon>
        <taxon>Pterygota</taxon>
        <taxon>Neoptera</taxon>
        <taxon>Endopterygota</taxon>
        <taxon>Diptera</taxon>
        <taxon>Nematocera</taxon>
        <taxon>Sciaroidea</taxon>
        <taxon>Sciaridae</taxon>
        <taxon>Pseudolycoriella</taxon>
    </lineage>
</organism>
<feature type="non-terminal residue" evidence="9">
    <location>
        <position position="278"/>
    </location>
</feature>
<evidence type="ECO:0000313" key="10">
    <source>
        <dbReference type="Proteomes" id="UP001151699"/>
    </source>
</evidence>
<evidence type="ECO:0000256" key="1">
    <source>
        <dbReference type="ARBA" id="ARBA00004651"/>
    </source>
</evidence>
<accession>A0A9Q0N2B2</accession>
<evidence type="ECO:0000256" key="5">
    <source>
        <dbReference type="ARBA" id="ARBA00022989"/>
    </source>
</evidence>
<dbReference type="NCBIfam" id="TIGR01065">
    <property type="entry name" value="hlyIII"/>
    <property type="match status" value="1"/>
</dbReference>
<dbReference type="PANTHER" id="PTHR20855">
    <property type="entry name" value="ADIPOR/PROGESTIN RECEPTOR-RELATED"/>
    <property type="match status" value="1"/>
</dbReference>
<evidence type="ECO:0000256" key="6">
    <source>
        <dbReference type="ARBA" id="ARBA00023136"/>
    </source>
</evidence>
<dbReference type="Proteomes" id="UP001151699">
    <property type="component" value="Chromosome B"/>
</dbReference>
<dbReference type="InterPro" id="IPR005744">
    <property type="entry name" value="Hy-lIII"/>
</dbReference>
<dbReference type="Pfam" id="PF03006">
    <property type="entry name" value="HlyIII"/>
    <property type="match status" value="1"/>
</dbReference>
<keyword evidence="7" id="KW-0862">Zinc</keyword>
<protein>
    <submittedName>
        <fullName evidence="9">Monocyte to macrophage differentiation factor</fullName>
    </submittedName>
</protein>
<keyword evidence="3" id="KW-1003">Cell membrane</keyword>
<feature type="transmembrane region" description="Helical" evidence="8">
    <location>
        <begin position="102"/>
        <end position="123"/>
    </location>
</feature>
<sequence length="278" mass="31922">MFENVDGHSQTNSFNEDSHKTNDLVESFIPWRIWLKVSRSFNDPWNQLRYIKWMNKRANGRTAYVPTEIEHIANVVTHGIWVVPAIYAALQLLWRSHTSSQIVVAVVYGSSLALLFIVSTIFHSVFYCNQNRQLKDVLHRCDRAVIYIFIAGSYFPWLSLSTTVHSSLLFFSLKWTVWLLAALGILYQQIYHERYKCLETLLYIVMGLGPSILIVTLGHEFSGMSELKIGGLIYLVGICFFKADGSIPLAHAVWHLFVVIAASLHYYAILNYLFPVEI</sequence>
<dbReference type="GO" id="GO:0005886">
    <property type="term" value="C:plasma membrane"/>
    <property type="evidence" value="ECO:0007669"/>
    <property type="project" value="UniProtKB-SubCell"/>
</dbReference>
<feature type="transmembrane region" description="Helical" evidence="8">
    <location>
        <begin position="253"/>
        <end position="274"/>
    </location>
</feature>
<feature type="transmembrane region" description="Helical" evidence="8">
    <location>
        <begin position="200"/>
        <end position="218"/>
    </location>
</feature>
<dbReference type="InterPro" id="IPR004254">
    <property type="entry name" value="AdipoR/HlyIII-related"/>
</dbReference>
<evidence type="ECO:0000313" key="9">
    <source>
        <dbReference type="EMBL" id="KAJ6642335.1"/>
    </source>
</evidence>
<gene>
    <name evidence="9" type="primary">MMD</name>
    <name evidence="9" type="ORF">Bhyg_07282</name>
</gene>
<comment type="caution">
    <text evidence="9">The sequence shown here is derived from an EMBL/GenBank/DDBJ whole genome shotgun (WGS) entry which is preliminary data.</text>
</comment>